<comment type="function">
    <text evidence="11">Catalyzes the reduction of ribonucleotides to deoxyribonucleotides. May function to provide a pool of deoxyribonucleotide precursors for DNA repair during oxygen limitation and/or for immediate growth after restoration of oxygen.</text>
</comment>
<organism evidence="14 15">
    <name type="scientific">Candidatus Dojkabacteria bacterium</name>
    <dbReference type="NCBI Taxonomy" id="2099670"/>
    <lineage>
        <taxon>Bacteria</taxon>
        <taxon>Candidatus Dojkabacteria</taxon>
    </lineage>
</organism>
<dbReference type="EC" id="1.17.4.1" evidence="11"/>
<name>A0A3M0Z0T2_9BACT</name>
<feature type="non-terminal residue" evidence="14">
    <location>
        <position position="677"/>
    </location>
</feature>
<accession>A0A3M0Z0T2</accession>
<evidence type="ECO:0000259" key="13">
    <source>
        <dbReference type="Pfam" id="PF02867"/>
    </source>
</evidence>
<keyword evidence="7" id="KW-0215">Deoxyribonucleotide synthesis</keyword>
<evidence type="ECO:0000256" key="1">
    <source>
        <dbReference type="ARBA" id="ARBA00001922"/>
    </source>
</evidence>
<evidence type="ECO:0000256" key="5">
    <source>
        <dbReference type="ARBA" id="ARBA00022741"/>
    </source>
</evidence>
<dbReference type="Proteomes" id="UP000269410">
    <property type="component" value="Unassembled WGS sequence"/>
</dbReference>
<evidence type="ECO:0000256" key="6">
    <source>
        <dbReference type="ARBA" id="ARBA00023002"/>
    </source>
</evidence>
<feature type="domain" description="Ribonucleotide reductase large subunit C-terminal" evidence="13">
    <location>
        <begin position="80"/>
        <end position="602"/>
    </location>
</feature>
<sequence length="677" mass="76256">MNAIGWNAQQVIKKRYAWQKIDGNFETWEDIAYRLAKTVSSIENNQAFWFKCFKQIIANRQFIPNTPCIVNAGKPDGQLSACFVLPVEDSINSIMEHAKYCAIIHKSGGGTGMSYEKLRPAGTEISSTRGTASGPVSFMQIVNTVTDVVKQGGVRRGANMGILSINHPDILRFIHAKNDQTSLTNFNISVTVTDDFMQAVEKGEWFQLKFNGKDWDKPIYDPVVDGEYRVFYDGYKLIPFADRISYLNTDSSNLRVVTPPKPGMIYAPDIWNRIIASAHKYAEPGIIFIDEVNRKNLLLNSMGKIIACNPCGEQYLHSYNACNLGSIDVAKFYLDNGKRWPDCFDWENFRNVIKYSVRFLDNVVDINHFPIPQIAETVQKTRPIGLGVMGIADLFLHTKVAYGSDESLKILDSLLSFLRKEAWLASIEIASEKGPFSEFCNNTDNYSEFFKEIGLNTNSIPRNYQVTTIAPTGTISLIAETSSGVEPNFSWAYLRKDTLGERMYAHPIAAKALGIDLDPTDPDSLKQAAKYIQENEHKLPDYFVSAHQITPLEHVEILATAQKHIDNSISKTCNGPSNHTVDDVDKLYKLAKSKGCKCVSYYRDGSRDSQVLVKPQKTTKKIEIKSNGHKTNGLSQNANLKYYQYTYKFKEKELKIKIATSNAKIVKLEIDGYSNKE</sequence>
<comment type="cofactor">
    <cofactor evidence="1 11">
        <name>adenosylcob(III)alamin</name>
        <dbReference type="ChEBI" id="CHEBI:18408"/>
    </cofactor>
</comment>
<keyword evidence="5 11" id="KW-0547">Nucleotide-binding</keyword>
<proteinExistence type="inferred from homology"/>
<evidence type="ECO:0000256" key="7">
    <source>
        <dbReference type="ARBA" id="ARBA00023116"/>
    </source>
</evidence>
<evidence type="ECO:0000313" key="14">
    <source>
        <dbReference type="EMBL" id="RMD77653.1"/>
    </source>
</evidence>
<keyword evidence="3 11" id="KW-0846">Cobalamin</keyword>
<protein>
    <recommendedName>
        <fullName evidence="11">Vitamin B12-dependent ribonucleotide reductase</fullName>
        <ecNumber evidence="11">1.17.4.1</ecNumber>
    </recommendedName>
</protein>
<evidence type="ECO:0000256" key="8">
    <source>
        <dbReference type="ARBA" id="ARBA00023157"/>
    </source>
</evidence>
<evidence type="ECO:0000256" key="3">
    <source>
        <dbReference type="ARBA" id="ARBA00022628"/>
    </source>
</evidence>
<keyword evidence="6 11" id="KW-0560">Oxidoreductase</keyword>
<dbReference type="SUPFAM" id="SSF51998">
    <property type="entry name" value="PFL-like glycyl radical enzymes"/>
    <property type="match status" value="1"/>
</dbReference>
<comment type="similarity">
    <text evidence="2 11">Belongs to the ribonucleoside diphosphate reductase class-2 family.</text>
</comment>
<evidence type="ECO:0000256" key="10">
    <source>
        <dbReference type="ARBA" id="ARBA00047754"/>
    </source>
</evidence>
<reference evidence="14 15" key="1">
    <citation type="submission" date="2018-10" db="EMBL/GenBank/DDBJ databases">
        <title>Thermophilic Lithotrophy and Phototrophy in an Intertidal, Iron-rich, Geothermal Spring.</title>
        <authorList>
            <person name="Ward L.M."/>
            <person name="Idei A."/>
            <person name="Nakagawa M."/>
            <person name="Ueno Y."/>
            <person name="Fischer W."/>
            <person name="Mcglynn S.E."/>
        </authorList>
    </citation>
    <scope>NUCLEOTIDE SEQUENCE [LARGE SCALE GENOMIC DNA]</scope>
    <source>
        <strain evidence="14">J137</strain>
    </source>
</reference>
<evidence type="ECO:0000256" key="9">
    <source>
        <dbReference type="ARBA" id="ARBA00023285"/>
    </source>
</evidence>
<evidence type="ECO:0000259" key="12">
    <source>
        <dbReference type="Pfam" id="PF00317"/>
    </source>
</evidence>
<evidence type="ECO:0000256" key="4">
    <source>
        <dbReference type="ARBA" id="ARBA00022634"/>
    </source>
</evidence>
<comment type="caution">
    <text evidence="14">The sequence shown here is derived from an EMBL/GenBank/DDBJ whole genome shotgun (WGS) entry which is preliminary data.</text>
</comment>
<keyword evidence="9 11" id="KW-0170">Cobalt</keyword>
<dbReference type="InterPro" id="IPR000788">
    <property type="entry name" value="RNR_lg_C"/>
</dbReference>
<evidence type="ECO:0000256" key="11">
    <source>
        <dbReference type="RuleBase" id="RU364064"/>
    </source>
</evidence>
<dbReference type="InterPro" id="IPR013344">
    <property type="entry name" value="RNR_NrdJ/NrdZ"/>
</dbReference>
<dbReference type="GO" id="GO:0004748">
    <property type="term" value="F:ribonucleoside-diphosphate reductase activity, thioredoxin disulfide as acceptor"/>
    <property type="evidence" value="ECO:0007669"/>
    <property type="project" value="UniProtKB-EC"/>
</dbReference>
<dbReference type="PANTHER" id="PTHR43371:SF1">
    <property type="entry name" value="RIBONUCLEOSIDE-DIPHOSPHATE REDUCTASE"/>
    <property type="match status" value="1"/>
</dbReference>
<evidence type="ECO:0000313" key="15">
    <source>
        <dbReference type="Proteomes" id="UP000269410"/>
    </source>
</evidence>
<gene>
    <name evidence="14" type="ORF">D6810_00385</name>
</gene>
<dbReference type="GO" id="GO:0071897">
    <property type="term" value="P:DNA biosynthetic process"/>
    <property type="evidence" value="ECO:0007669"/>
    <property type="project" value="UniProtKB-KW"/>
</dbReference>
<comment type="catalytic activity">
    <reaction evidence="10 11">
        <text>a 2'-deoxyribonucleoside 5'-diphosphate + [thioredoxin]-disulfide + H2O = a ribonucleoside 5'-diphosphate + [thioredoxin]-dithiol</text>
        <dbReference type="Rhea" id="RHEA:23252"/>
        <dbReference type="Rhea" id="RHEA-COMP:10698"/>
        <dbReference type="Rhea" id="RHEA-COMP:10700"/>
        <dbReference type="ChEBI" id="CHEBI:15377"/>
        <dbReference type="ChEBI" id="CHEBI:29950"/>
        <dbReference type="ChEBI" id="CHEBI:50058"/>
        <dbReference type="ChEBI" id="CHEBI:57930"/>
        <dbReference type="ChEBI" id="CHEBI:73316"/>
        <dbReference type="EC" id="1.17.4.1"/>
    </reaction>
</comment>
<dbReference type="PRINTS" id="PR01183">
    <property type="entry name" value="RIBORDTASEM1"/>
</dbReference>
<dbReference type="InterPro" id="IPR050862">
    <property type="entry name" value="RdRp_reductase_class-2"/>
</dbReference>
<dbReference type="Pfam" id="PF00317">
    <property type="entry name" value="Ribonuc_red_lgN"/>
    <property type="match status" value="1"/>
</dbReference>
<dbReference type="GO" id="GO:0031419">
    <property type="term" value="F:cobalamin binding"/>
    <property type="evidence" value="ECO:0007669"/>
    <property type="project" value="UniProtKB-KW"/>
</dbReference>
<dbReference type="AlphaFoldDB" id="A0A3M0Z0T2"/>
<dbReference type="EMBL" id="RFKV01000014">
    <property type="protein sequence ID" value="RMD77653.1"/>
    <property type="molecule type" value="Genomic_DNA"/>
</dbReference>
<keyword evidence="4 11" id="KW-0237">DNA synthesis</keyword>
<dbReference type="InterPro" id="IPR013509">
    <property type="entry name" value="RNR_lsu_N"/>
</dbReference>
<dbReference type="GO" id="GO:0005524">
    <property type="term" value="F:ATP binding"/>
    <property type="evidence" value="ECO:0007669"/>
    <property type="project" value="InterPro"/>
</dbReference>
<dbReference type="PANTHER" id="PTHR43371">
    <property type="entry name" value="VITAMIN B12-DEPENDENT RIBONUCLEOTIDE REDUCTASE"/>
    <property type="match status" value="1"/>
</dbReference>
<dbReference type="CDD" id="cd02888">
    <property type="entry name" value="RNR_II_dimer"/>
    <property type="match status" value="1"/>
</dbReference>
<dbReference type="NCBIfam" id="TIGR02504">
    <property type="entry name" value="NrdJ_Z"/>
    <property type="match status" value="1"/>
</dbReference>
<dbReference type="Gene3D" id="3.20.70.20">
    <property type="match status" value="1"/>
</dbReference>
<dbReference type="GO" id="GO:0009263">
    <property type="term" value="P:deoxyribonucleotide biosynthetic process"/>
    <property type="evidence" value="ECO:0007669"/>
    <property type="project" value="UniProtKB-KW"/>
</dbReference>
<dbReference type="Pfam" id="PF02867">
    <property type="entry name" value="Ribonuc_red_lgC"/>
    <property type="match status" value="1"/>
</dbReference>
<evidence type="ECO:0000256" key="2">
    <source>
        <dbReference type="ARBA" id="ARBA00007405"/>
    </source>
</evidence>
<keyword evidence="8" id="KW-1015">Disulfide bond</keyword>
<feature type="domain" description="Ribonucleotide reductase large subunit N-terminal" evidence="12">
    <location>
        <begin position="7"/>
        <end position="77"/>
    </location>
</feature>